<gene>
    <name evidence="2" type="ORF">QBC46DRAFT_341967</name>
</gene>
<dbReference type="Proteomes" id="UP001303473">
    <property type="component" value="Unassembled WGS sequence"/>
</dbReference>
<keyword evidence="3" id="KW-1185">Reference proteome</keyword>
<evidence type="ECO:0000313" key="2">
    <source>
        <dbReference type="EMBL" id="KAK3939973.1"/>
    </source>
</evidence>
<dbReference type="AlphaFoldDB" id="A0AAN6N866"/>
<keyword evidence="1" id="KW-1133">Transmembrane helix</keyword>
<reference evidence="3" key="1">
    <citation type="journal article" date="2023" name="Mol. Phylogenet. Evol.">
        <title>Genome-scale phylogeny and comparative genomics of the fungal order Sordariales.</title>
        <authorList>
            <person name="Hensen N."/>
            <person name="Bonometti L."/>
            <person name="Westerberg I."/>
            <person name="Brannstrom I.O."/>
            <person name="Guillou S."/>
            <person name="Cros-Aarteil S."/>
            <person name="Calhoun S."/>
            <person name="Haridas S."/>
            <person name="Kuo A."/>
            <person name="Mondo S."/>
            <person name="Pangilinan J."/>
            <person name="Riley R."/>
            <person name="LaButti K."/>
            <person name="Andreopoulos B."/>
            <person name="Lipzen A."/>
            <person name="Chen C."/>
            <person name="Yan M."/>
            <person name="Daum C."/>
            <person name="Ng V."/>
            <person name="Clum A."/>
            <person name="Steindorff A."/>
            <person name="Ohm R.A."/>
            <person name="Martin F."/>
            <person name="Silar P."/>
            <person name="Natvig D.O."/>
            <person name="Lalanne C."/>
            <person name="Gautier V."/>
            <person name="Ament-Velasquez S.L."/>
            <person name="Kruys A."/>
            <person name="Hutchinson M.I."/>
            <person name="Powell A.J."/>
            <person name="Barry K."/>
            <person name="Miller A.N."/>
            <person name="Grigoriev I.V."/>
            <person name="Debuchy R."/>
            <person name="Gladieux P."/>
            <person name="Hiltunen Thoren M."/>
            <person name="Johannesson H."/>
        </authorList>
    </citation>
    <scope>NUCLEOTIDE SEQUENCE [LARGE SCALE GENOMIC DNA]</scope>
    <source>
        <strain evidence="3">CBS 340.73</strain>
    </source>
</reference>
<evidence type="ECO:0000256" key="1">
    <source>
        <dbReference type="SAM" id="Phobius"/>
    </source>
</evidence>
<comment type="caution">
    <text evidence="2">The sequence shown here is derived from an EMBL/GenBank/DDBJ whole genome shotgun (WGS) entry which is preliminary data.</text>
</comment>
<keyword evidence="1" id="KW-0472">Membrane</keyword>
<feature type="transmembrane region" description="Helical" evidence="1">
    <location>
        <begin position="20"/>
        <end position="42"/>
    </location>
</feature>
<dbReference type="EMBL" id="MU853802">
    <property type="protein sequence ID" value="KAK3939973.1"/>
    <property type="molecule type" value="Genomic_DNA"/>
</dbReference>
<name>A0AAN6N866_9PEZI</name>
<organism evidence="2 3">
    <name type="scientific">Diplogelasinospora grovesii</name>
    <dbReference type="NCBI Taxonomy" id="303347"/>
    <lineage>
        <taxon>Eukaryota</taxon>
        <taxon>Fungi</taxon>
        <taxon>Dikarya</taxon>
        <taxon>Ascomycota</taxon>
        <taxon>Pezizomycotina</taxon>
        <taxon>Sordariomycetes</taxon>
        <taxon>Sordariomycetidae</taxon>
        <taxon>Sordariales</taxon>
        <taxon>Diplogelasinosporaceae</taxon>
        <taxon>Diplogelasinospora</taxon>
    </lineage>
</organism>
<evidence type="ECO:0000313" key="3">
    <source>
        <dbReference type="Proteomes" id="UP001303473"/>
    </source>
</evidence>
<sequence length="185" mass="19547">MSSTSMLSVFQAEDTGISPGGAAVVALVGLALVAVMLATAALKRTQPIEPAENVELDNMQAPPPGPGLASCRFLRSPDTRPGGGGWRFGACMKWGQWQRIPGVNAHEASASPLLRCVIPADHSTRWSDGLTTKPPVAFYAFSHWLPPASLCHLIASKKVLSQAKLLDEYVSGLAHEPTATATLYS</sequence>
<accession>A0AAN6N866</accession>
<keyword evidence="1" id="KW-0812">Transmembrane</keyword>
<proteinExistence type="predicted"/>
<protein>
    <submittedName>
        <fullName evidence="2">Uncharacterized protein</fullName>
    </submittedName>
</protein>